<dbReference type="Gene3D" id="3.20.20.30">
    <property type="entry name" value="Luciferase-like domain"/>
    <property type="match status" value="1"/>
</dbReference>
<evidence type="ECO:0000313" key="2">
    <source>
        <dbReference type="Proteomes" id="UP001432000"/>
    </source>
</evidence>
<keyword evidence="2" id="KW-1185">Reference proteome</keyword>
<protein>
    <submittedName>
        <fullName evidence="1">TIGR03620 family F420-dependent LLM class oxidoreductase</fullName>
    </submittedName>
</protein>
<dbReference type="Proteomes" id="UP001432000">
    <property type="component" value="Chromosome"/>
</dbReference>
<name>A0ABZ2PD86_9NOCA</name>
<dbReference type="InterPro" id="IPR036661">
    <property type="entry name" value="Luciferase-like_sf"/>
</dbReference>
<gene>
    <name evidence="1" type="ORF">WDS16_16180</name>
</gene>
<organism evidence="1 2">
    <name type="scientific">Rhodococcus sovatensis</name>
    <dbReference type="NCBI Taxonomy" id="1805840"/>
    <lineage>
        <taxon>Bacteria</taxon>
        <taxon>Bacillati</taxon>
        <taxon>Actinomycetota</taxon>
        <taxon>Actinomycetes</taxon>
        <taxon>Mycobacteriales</taxon>
        <taxon>Nocardiaceae</taxon>
        <taxon>Rhodococcus</taxon>
    </lineage>
</organism>
<evidence type="ECO:0000313" key="1">
    <source>
        <dbReference type="EMBL" id="WXG66811.1"/>
    </source>
</evidence>
<accession>A0ABZ2PD86</accession>
<reference evidence="1 2" key="1">
    <citation type="submission" date="2024-03" db="EMBL/GenBank/DDBJ databases">
        <title>Natural products discovery in diverse microorganisms through a two-stage MS feature dereplication strategy.</title>
        <authorList>
            <person name="Zhang R."/>
        </authorList>
    </citation>
    <scope>NUCLEOTIDE SEQUENCE [LARGE SCALE GENOMIC DNA]</scope>
    <source>
        <strain evidence="1 2">18930</strain>
    </source>
</reference>
<dbReference type="SUPFAM" id="SSF51679">
    <property type="entry name" value="Bacterial luciferase-like"/>
    <property type="match status" value="1"/>
</dbReference>
<dbReference type="EMBL" id="CP147846">
    <property type="protein sequence ID" value="WXG66811.1"/>
    <property type="molecule type" value="Genomic_DNA"/>
</dbReference>
<dbReference type="RefSeq" id="WP_338886253.1">
    <property type="nucleotide sequence ID" value="NZ_CP147846.1"/>
</dbReference>
<dbReference type="InterPro" id="IPR019922">
    <property type="entry name" value="Lucif-like_OxRdatse_MSMEG_4141"/>
</dbReference>
<sequence>MDTLGLGRIGISIDVGHSYLDDACELESLGYSSLWLAGGQIDRLGRLADLVHATESANIVPGIVPVDVYGPAETGELYQQLHSSGRFVLGLGGPQTAKPLAGLSAYLDELDVPADRILLAALGPKKLDMARTKAAGAVALLVTPEYTANARAVLGDATLVIDQFVVLGSDPAPAREALSFLATVPGYRQNFLRMGFTSDDVDNLSDRLVDALVAWGSVEDIARRVEEHQNAGADHVVLAPLGTSCIAAGRALSELVAPSK</sequence>
<proteinExistence type="predicted"/>
<dbReference type="NCBIfam" id="TIGR03620">
    <property type="entry name" value="F420_MSMEG_4141"/>
    <property type="match status" value="1"/>
</dbReference>